<gene>
    <name evidence="1" type="ORF">JAAARDRAFT_33236</name>
</gene>
<reference evidence="2" key="1">
    <citation type="journal article" date="2014" name="Proc. Natl. Acad. Sci. U.S.A.">
        <title>Extensive sampling of basidiomycete genomes demonstrates inadequacy of the white-rot/brown-rot paradigm for wood decay fungi.</title>
        <authorList>
            <person name="Riley R."/>
            <person name="Salamov A.A."/>
            <person name="Brown D.W."/>
            <person name="Nagy L.G."/>
            <person name="Floudas D."/>
            <person name="Held B.W."/>
            <person name="Levasseur A."/>
            <person name="Lombard V."/>
            <person name="Morin E."/>
            <person name="Otillar R."/>
            <person name="Lindquist E.A."/>
            <person name="Sun H."/>
            <person name="LaButti K.M."/>
            <person name="Schmutz J."/>
            <person name="Jabbour D."/>
            <person name="Luo H."/>
            <person name="Baker S.E."/>
            <person name="Pisabarro A.G."/>
            <person name="Walton J.D."/>
            <person name="Blanchette R.A."/>
            <person name="Henrissat B."/>
            <person name="Martin F."/>
            <person name="Cullen D."/>
            <person name="Hibbett D.S."/>
            <person name="Grigoriev I.V."/>
        </authorList>
    </citation>
    <scope>NUCLEOTIDE SEQUENCE [LARGE SCALE GENOMIC DNA]</scope>
    <source>
        <strain evidence="2">MUCL 33604</strain>
    </source>
</reference>
<sequence length="249" mass="27935">MARLATTPFLNRLKSLYPLRQSAPQESIHSNPWYIIAAVAFSGSNRPDEVPHVFRHVLQDLWNNHQQARTVDSRARSQNLLLARKMRDAIFKSGLTTGYPRAINSLIALHDVMPAELRDTKRMRDTQTTIQEHERRGREMFLSMYGDTAGPVQGLLDSIYPDMGWFSNTIGYGLTYGFTPILSPLETSYTLVAALIAGDTPRQIAWHLGNAQRNGATLEEVRAVRTIAMEVAEACGVKWKEGVPEVVSQ</sequence>
<name>A0A067Q845_9AGAM</name>
<protein>
    <recommendedName>
        <fullName evidence="3">Carboxymuconolactone decarboxylase-like domain-containing protein</fullName>
    </recommendedName>
</protein>
<dbReference type="InParanoid" id="A0A067Q845"/>
<dbReference type="InterPro" id="IPR029032">
    <property type="entry name" value="AhpD-like"/>
</dbReference>
<dbReference type="InterPro" id="IPR052999">
    <property type="entry name" value="PTS1_Protein"/>
</dbReference>
<keyword evidence="2" id="KW-1185">Reference proteome</keyword>
<dbReference type="PANTHER" id="PTHR28180">
    <property type="entry name" value="CONSERVED MITOCHONDRIAL PROTEIN-RELATED"/>
    <property type="match status" value="1"/>
</dbReference>
<evidence type="ECO:0000313" key="2">
    <source>
        <dbReference type="Proteomes" id="UP000027265"/>
    </source>
</evidence>
<dbReference type="AlphaFoldDB" id="A0A067Q845"/>
<dbReference type="HOGENOM" id="CLU_065389_3_1_1"/>
<organism evidence="1 2">
    <name type="scientific">Jaapia argillacea MUCL 33604</name>
    <dbReference type="NCBI Taxonomy" id="933084"/>
    <lineage>
        <taxon>Eukaryota</taxon>
        <taxon>Fungi</taxon>
        <taxon>Dikarya</taxon>
        <taxon>Basidiomycota</taxon>
        <taxon>Agaricomycotina</taxon>
        <taxon>Agaricomycetes</taxon>
        <taxon>Agaricomycetidae</taxon>
        <taxon>Jaapiales</taxon>
        <taxon>Jaapiaceae</taxon>
        <taxon>Jaapia</taxon>
    </lineage>
</organism>
<dbReference type="PANTHER" id="PTHR28180:SF2">
    <property type="entry name" value="PEROXISOMAL PROTEIN 2"/>
    <property type="match status" value="1"/>
</dbReference>
<dbReference type="STRING" id="933084.A0A067Q845"/>
<dbReference type="Proteomes" id="UP000027265">
    <property type="component" value="Unassembled WGS sequence"/>
</dbReference>
<evidence type="ECO:0008006" key="3">
    <source>
        <dbReference type="Google" id="ProtNLM"/>
    </source>
</evidence>
<proteinExistence type="predicted"/>
<accession>A0A067Q845</accession>
<evidence type="ECO:0000313" key="1">
    <source>
        <dbReference type="EMBL" id="KDQ59667.1"/>
    </source>
</evidence>
<dbReference type="OrthoDB" id="5537330at2759"/>
<dbReference type="SUPFAM" id="SSF69118">
    <property type="entry name" value="AhpD-like"/>
    <property type="match status" value="1"/>
</dbReference>
<dbReference type="Gene3D" id="1.20.1290.10">
    <property type="entry name" value="AhpD-like"/>
    <property type="match status" value="1"/>
</dbReference>
<dbReference type="EMBL" id="KL197715">
    <property type="protein sequence ID" value="KDQ59667.1"/>
    <property type="molecule type" value="Genomic_DNA"/>
</dbReference>